<evidence type="ECO:0000256" key="2">
    <source>
        <dbReference type="ARBA" id="ARBA00022801"/>
    </source>
</evidence>
<evidence type="ECO:0000256" key="3">
    <source>
        <dbReference type="ARBA" id="ARBA00022840"/>
    </source>
</evidence>
<dbReference type="InterPro" id="IPR006555">
    <property type="entry name" value="ATP-dep_Helicase_C"/>
</dbReference>
<evidence type="ECO:0000256" key="1">
    <source>
        <dbReference type="ARBA" id="ARBA00022741"/>
    </source>
</evidence>
<dbReference type="GO" id="GO:0003678">
    <property type="term" value="F:DNA helicase activity"/>
    <property type="evidence" value="ECO:0007669"/>
    <property type="project" value="TreeGrafter"/>
</dbReference>
<dbReference type="Pfam" id="PF13307">
    <property type="entry name" value="Helicase_C_2"/>
    <property type="match status" value="1"/>
</dbReference>
<dbReference type="SUPFAM" id="SSF52540">
    <property type="entry name" value="P-loop containing nucleoside triphosphate hydrolases"/>
    <property type="match status" value="1"/>
</dbReference>
<evidence type="ECO:0000259" key="5">
    <source>
        <dbReference type="PROSITE" id="PS51193"/>
    </source>
</evidence>
<evidence type="ECO:0000313" key="6">
    <source>
        <dbReference type="EMBL" id="SHJ31181.1"/>
    </source>
</evidence>
<dbReference type="InterPro" id="IPR045028">
    <property type="entry name" value="DinG/Rad3-like"/>
</dbReference>
<evidence type="ECO:0000256" key="4">
    <source>
        <dbReference type="ARBA" id="ARBA00038058"/>
    </source>
</evidence>
<dbReference type="EMBL" id="FQZY01000006">
    <property type="protein sequence ID" value="SHJ31181.1"/>
    <property type="molecule type" value="Genomic_DNA"/>
</dbReference>
<keyword evidence="3" id="KW-0067">ATP-binding</keyword>
<reference evidence="6 7" key="1">
    <citation type="submission" date="2016-11" db="EMBL/GenBank/DDBJ databases">
        <authorList>
            <person name="Jaros S."/>
            <person name="Januszkiewicz K."/>
            <person name="Wedrychowicz H."/>
        </authorList>
    </citation>
    <scope>NUCLEOTIDE SEQUENCE [LARGE SCALE GENOMIC DNA]</scope>
    <source>
        <strain evidence="6 7">DSM 15480</strain>
    </source>
</reference>
<dbReference type="GO" id="GO:0003676">
    <property type="term" value="F:nucleic acid binding"/>
    <property type="evidence" value="ECO:0007669"/>
    <property type="project" value="InterPro"/>
</dbReference>
<dbReference type="AlphaFoldDB" id="A0A1M6I9T0"/>
<dbReference type="SMART" id="SM00491">
    <property type="entry name" value="HELICc2"/>
    <property type="match status" value="1"/>
</dbReference>
<dbReference type="STRING" id="1121950.SAMN02745243_00287"/>
<dbReference type="Proteomes" id="UP000184301">
    <property type="component" value="Unassembled WGS sequence"/>
</dbReference>
<sequence length="660" mass="75881">MFYRKEYEKKAHREIDCVFRELLPQHGLCVREAQIRLSHQMLDTLLGNKIALCDAGVGIGKTYAYLTACLIMKKYAAAIGRFSPYDHRPMTISTSSIALQKAILQEYLPFLSKILLEAGIIQQPIQAVLRKGKEHFVCDSRLEFRLQAIAHKEKNAQQKDAVLKLKETYDMDSIHGLSSFDRRQVCVPKFCPSDCPGRKDCRYQNYLKRAMGSDICFQICNHNYLLADAVHRSKDYKALLSDYRALVVDESHKLPEAARQMYGKSLCVSDIEEIARNLDKEFQRKAAKRLRESCHAFLDTFKNETIDEKIKKRKPEEPPTLLSGQQREALSNFLTQLGKIQGELAGDSPRWVQNRLEEAGQVLAAFFAQDKYYILYVERDKDQYPIFCAISRTIPKRLKETLWEQGFPAILTSGTLKAGNGFERTRQVTGLLEEARVQEYVAESPFHYKENCLLYLPKTLKPMKKDSPLEVKMIAEHIKRLIQATYGHTLVLFTSYALMGNVRRQLQEDLPFPFLEVWRHSQEEIHRFKTLKNAVLFSAGSCWEGVDFPGDIVSSLILVKLPFAVPDPVGEAEKEQYGHLEEYIREIIVPDMQKKLRQGFGRAIRTEQDTCVVSILDYRALPGGRYHQDVLCALPSCQMAGSLEEVERFIRSRKGTEYYM</sequence>
<dbReference type="PROSITE" id="PS51193">
    <property type="entry name" value="HELICASE_ATP_BIND_2"/>
    <property type="match status" value="1"/>
</dbReference>
<dbReference type="OrthoDB" id="9803913at2"/>
<evidence type="ECO:0000313" key="7">
    <source>
        <dbReference type="Proteomes" id="UP000184301"/>
    </source>
</evidence>
<dbReference type="RefSeq" id="WP_073104067.1">
    <property type="nucleotide sequence ID" value="NZ_FQZY01000006.1"/>
</dbReference>
<feature type="domain" description="Helicase ATP-binding" evidence="5">
    <location>
        <begin position="20"/>
        <end position="302"/>
    </location>
</feature>
<comment type="similarity">
    <text evidence="4">Belongs to the helicase family. DinG subfamily.</text>
</comment>
<dbReference type="GO" id="GO:0006139">
    <property type="term" value="P:nucleobase-containing compound metabolic process"/>
    <property type="evidence" value="ECO:0007669"/>
    <property type="project" value="InterPro"/>
</dbReference>
<dbReference type="GO" id="GO:0005524">
    <property type="term" value="F:ATP binding"/>
    <property type="evidence" value="ECO:0007669"/>
    <property type="project" value="UniProtKB-KW"/>
</dbReference>
<name>A0A1M6I9T0_9FIRM</name>
<organism evidence="6 7">
    <name type="scientific">Hespellia stercorisuis DSM 15480</name>
    <dbReference type="NCBI Taxonomy" id="1121950"/>
    <lineage>
        <taxon>Bacteria</taxon>
        <taxon>Bacillati</taxon>
        <taxon>Bacillota</taxon>
        <taxon>Clostridia</taxon>
        <taxon>Lachnospirales</taxon>
        <taxon>Lachnospiraceae</taxon>
        <taxon>Hespellia</taxon>
    </lineage>
</organism>
<dbReference type="GO" id="GO:0016818">
    <property type="term" value="F:hydrolase activity, acting on acid anhydrides, in phosphorus-containing anhydrides"/>
    <property type="evidence" value="ECO:0007669"/>
    <property type="project" value="InterPro"/>
</dbReference>
<dbReference type="InterPro" id="IPR014013">
    <property type="entry name" value="Helic_SF1/SF2_ATP-bd_DinG/Rad3"/>
</dbReference>
<dbReference type="InterPro" id="IPR027417">
    <property type="entry name" value="P-loop_NTPase"/>
</dbReference>
<protein>
    <submittedName>
        <fullName evidence="6">ATP-dependent DNA helicase DinG</fullName>
    </submittedName>
</protein>
<dbReference type="Gene3D" id="3.40.50.300">
    <property type="entry name" value="P-loop containing nucleotide triphosphate hydrolases"/>
    <property type="match status" value="2"/>
</dbReference>
<proteinExistence type="inferred from homology"/>
<dbReference type="PANTHER" id="PTHR11472:SF34">
    <property type="entry name" value="REGULATOR OF TELOMERE ELONGATION HELICASE 1"/>
    <property type="match status" value="1"/>
</dbReference>
<gene>
    <name evidence="6" type="ORF">SAMN02745243_00287</name>
</gene>
<keyword evidence="2" id="KW-0378">Hydrolase</keyword>
<keyword evidence="7" id="KW-1185">Reference proteome</keyword>
<keyword evidence="1" id="KW-0547">Nucleotide-binding</keyword>
<dbReference type="PANTHER" id="PTHR11472">
    <property type="entry name" value="DNA REPAIR DEAD HELICASE RAD3/XP-D SUBFAMILY MEMBER"/>
    <property type="match status" value="1"/>
</dbReference>
<keyword evidence="6" id="KW-0347">Helicase</keyword>
<accession>A0A1M6I9T0</accession>